<proteinExistence type="predicted"/>
<keyword evidence="1" id="KW-0812">Transmembrane</keyword>
<dbReference type="InterPro" id="IPR000014">
    <property type="entry name" value="PAS"/>
</dbReference>
<dbReference type="PANTHER" id="PTHR44757:SF2">
    <property type="entry name" value="BIOFILM ARCHITECTURE MAINTENANCE PROTEIN MBAA"/>
    <property type="match status" value="1"/>
</dbReference>
<dbReference type="InterPro" id="IPR000160">
    <property type="entry name" value="GGDEF_dom"/>
</dbReference>
<feature type="transmembrane region" description="Helical" evidence="1">
    <location>
        <begin position="129"/>
        <end position="152"/>
    </location>
</feature>
<feature type="transmembrane region" description="Helical" evidence="1">
    <location>
        <begin position="197"/>
        <end position="218"/>
    </location>
</feature>
<feature type="domain" description="GGDEF" evidence="4">
    <location>
        <begin position="481"/>
        <end position="610"/>
    </location>
</feature>
<dbReference type="InterPro" id="IPR000700">
    <property type="entry name" value="PAS-assoc_C"/>
</dbReference>
<dbReference type="Gene3D" id="3.30.70.270">
    <property type="match status" value="1"/>
</dbReference>
<feature type="domain" description="PAC" evidence="3">
    <location>
        <begin position="400"/>
        <end position="451"/>
    </location>
</feature>
<evidence type="ECO:0000256" key="1">
    <source>
        <dbReference type="SAM" id="Phobius"/>
    </source>
</evidence>
<sequence length="610" mass="65324">MGRRVAALDPVLLVLVLVGLLMVPLFLTGLSGNNASWTVQTAVDVLDVYFAWRLARHPDVTGPARKFWRAVIIACGSSAVGDTYQTVLSYAGHGDRISVVQTAFVVCGMAIVVGATLRHPLGGEGRQRLRLWLDAATVLTGVAVFLWYFLLADELSGHDAIDRLGAAATTVVMLLIAFGVLKLIFSGTAPFNRFAGVLGCVGLAGTSLGASVAGVLFGDEVDPQVMFLVQLFPCLIVSATLRLQLVQTRPVDLDRDRTVGQRPSVLPYLAVIATQLLVVNALRDGEPDLRTWGVAIGAVAITALVLGRQLSAVRDNEHLLTELDQQREWFRALVQNTSDLTLVVTDDSVVQYASPAAERVLGLAPSELVGHTLHERTHPGDMATVQRHVAWQTANPGRGLAAQVRWRHADGTYRWLDLISTDLSDNPNIQGVVINARDASETRALHDELERQATHDALTGLANRVLLQRRIDESAGAADGTPVSMLLIDLDGFKAINDRHGHHAGDQVLVMVAERLAGLLGAGEVAARLGGDEFAVLLPDIGPEAAATLADRIATVIAAPMMINELWLTVGASVGTASGRPGEGDRLLREADAAMYQRKHDRKARATSLG</sequence>
<dbReference type="Proteomes" id="UP000624709">
    <property type="component" value="Unassembled WGS sequence"/>
</dbReference>
<evidence type="ECO:0000313" key="6">
    <source>
        <dbReference type="Proteomes" id="UP000624709"/>
    </source>
</evidence>
<dbReference type="SMART" id="SM00091">
    <property type="entry name" value="PAS"/>
    <property type="match status" value="1"/>
</dbReference>
<reference evidence="5 6" key="1">
    <citation type="submission" date="2021-01" db="EMBL/GenBank/DDBJ databases">
        <title>Whole genome shotgun sequence of Actinoplanes palleronii NBRC 14916.</title>
        <authorList>
            <person name="Komaki H."/>
            <person name="Tamura T."/>
        </authorList>
    </citation>
    <scope>NUCLEOTIDE SEQUENCE [LARGE SCALE GENOMIC DNA]</scope>
    <source>
        <strain evidence="5 6">NBRC 14916</strain>
    </source>
</reference>
<organism evidence="5 6">
    <name type="scientific">Actinoplanes palleronii</name>
    <dbReference type="NCBI Taxonomy" id="113570"/>
    <lineage>
        <taxon>Bacteria</taxon>
        <taxon>Bacillati</taxon>
        <taxon>Actinomycetota</taxon>
        <taxon>Actinomycetes</taxon>
        <taxon>Micromonosporales</taxon>
        <taxon>Micromonosporaceae</taxon>
        <taxon>Actinoplanes</taxon>
    </lineage>
</organism>
<dbReference type="PROSITE" id="PS50112">
    <property type="entry name" value="PAS"/>
    <property type="match status" value="1"/>
</dbReference>
<dbReference type="CDD" id="cd01949">
    <property type="entry name" value="GGDEF"/>
    <property type="match status" value="1"/>
</dbReference>
<keyword evidence="6" id="KW-1185">Reference proteome</keyword>
<dbReference type="InterPro" id="IPR013767">
    <property type="entry name" value="PAS_fold"/>
</dbReference>
<dbReference type="PROSITE" id="PS50887">
    <property type="entry name" value="GGDEF"/>
    <property type="match status" value="1"/>
</dbReference>
<dbReference type="Pfam" id="PF00990">
    <property type="entry name" value="GGDEF"/>
    <property type="match status" value="1"/>
</dbReference>
<protein>
    <recommendedName>
        <fullName evidence="7">PAS domain S-box-containing protein/diguanylate cyclase (GGDEF)-like protein</fullName>
    </recommendedName>
</protein>
<name>A0ABQ4B6Q5_9ACTN</name>
<gene>
    <name evidence="5" type="ORF">Apa02nite_024620</name>
</gene>
<feature type="transmembrane region" description="Helical" evidence="1">
    <location>
        <begin position="99"/>
        <end position="117"/>
    </location>
</feature>
<dbReference type="PROSITE" id="PS50113">
    <property type="entry name" value="PAC"/>
    <property type="match status" value="1"/>
</dbReference>
<dbReference type="CDD" id="cd00130">
    <property type="entry name" value="PAS"/>
    <property type="match status" value="1"/>
</dbReference>
<evidence type="ECO:0000259" key="2">
    <source>
        <dbReference type="PROSITE" id="PS50112"/>
    </source>
</evidence>
<dbReference type="NCBIfam" id="TIGR00254">
    <property type="entry name" value="GGDEF"/>
    <property type="match status" value="1"/>
</dbReference>
<dbReference type="SUPFAM" id="SSF55073">
    <property type="entry name" value="Nucleotide cyclase"/>
    <property type="match status" value="1"/>
</dbReference>
<evidence type="ECO:0000259" key="4">
    <source>
        <dbReference type="PROSITE" id="PS50887"/>
    </source>
</evidence>
<dbReference type="EMBL" id="BOMS01000032">
    <property type="protein sequence ID" value="GIE66354.1"/>
    <property type="molecule type" value="Genomic_DNA"/>
</dbReference>
<dbReference type="Pfam" id="PF00989">
    <property type="entry name" value="PAS"/>
    <property type="match status" value="1"/>
</dbReference>
<evidence type="ECO:0008006" key="7">
    <source>
        <dbReference type="Google" id="ProtNLM"/>
    </source>
</evidence>
<accession>A0ABQ4B6Q5</accession>
<keyword evidence="1" id="KW-0472">Membrane</keyword>
<dbReference type="InterPro" id="IPR029787">
    <property type="entry name" value="Nucleotide_cyclase"/>
</dbReference>
<dbReference type="InterPro" id="IPR043128">
    <property type="entry name" value="Rev_trsase/Diguanyl_cyclase"/>
</dbReference>
<dbReference type="SUPFAM" id="SSF55785">
    <property type="entry name" value="PYP-like sensor domain (PAS domain)"/>
    <property type="match status" value="1"/>
</dbReference>
<dbReference type="NCBIfam" id="TIGR00229">
    <property type="entry name" value="sensory_box"/>
    <property type="match status" value="1"/>
</dbReference>
<dbReference type="InterPro" id="IPR052155">
    <property type="entry name" value="Biofilm_reg_signaling"/>
</dbReference>
<dbReference type="Gene3D" id="3.30.450.20">
    <property type="entry name" value="PAS domain"/>
    <property type="match status" value="1"/>
</dbReference>
<comment type="caution">
    <text evidence="5">The sequence shown here is derived from an EMBL/GenBank/DDBJ whole genome shotgun (WGS) entry which is preliminary data.</text>
</comment>
<evidence type="ECO:0000259" key="3">
    <source>
        <dbReference type="PROSITE" id="PS50113"/>
    </source>
</evidence>
<feature type="transmembrane region" description="Helical" evidence="1">
    <location>
        <begin position="12"/>
        <end position="31"/>
    </location>
</feature>
<feature type="transmembrane region" description="Helical" evidence="1">
    <location>
        <begin position="164"/>
        <end position="185"/>
    </location>
</feature>
<dbReference type="PANTHER" id="PTHR44757">
    <property type="entry name" value="DIGUANYLATE CYCLASE DGCP"/>
    <property type="match status" value="1"/>
</dbReference>
<dbReference type="SMART" id="SM00267">
    <property type="entry name" value="GGDEF"/>
    <property type="match status" value="1"/>
</dbReference>
<dbReference type="RefSeq" id="WP_203825147.1">
    <property type="nucleotide sequence ID" value="NZ_BAAATY010000006.1"/>
</dbReference>
<keyword evidence="1" id="KW-1133">Transmembrane helix</keyword>
<dbReference type="InterPro" id="IPR035965">
    <property type="entry name" value="PAS-like_dom_sf"/>
</dbReference>
<evidence type="ECO:0000313" key="5">
    <source>
        <dbReference type="EMBL" id="GIE66354.1"/>
    </source>
</evidence>
<feature type="domain" description="PAS" evidence="2">
    <location>
        <begin position="326"/>
        <end position="387"/>
    </location>
</feature>